<evidence type="ECO:0000313" key="1">
    <source>
        <dbReference type="EMBL" id="GAK54871.1"/>
    </source>
</evidence>
<organism evidence="1">
    <name type="scientific">Vecturithrix granuli</name>
    <dbReference type="NCBI Taxonomy" id="1499967"/>
    <lineage>
        <taxon>Bacteria</taxon>
        <taxon>Candidatus Moduliflexota</taxon>
        <taxon>Candidatus Vecturitrichia</taxon>
        <taxon>Candidatus Vecturitrichales</taxon>
        <taxon>Candidatus Vecturitrichaceae</taxon>
        <taxon>Candidatus Vecturithrix</taxon>
    </lineage>
</organism>
<name>A0A0S6W5J6_VECG1</name>
<sequence length="122" mass="14332">MSRIVSIQTELRDAEILQECLEKLDCQVLYQKEGIRMPRARKPVQFLIHASGGTCGFRLTPEGRYEFVTDDMLLSRQQEFLQRLTQQYAYRKILKDAKAAGYHVVQEEVRGDRTIKLVVRKW</sequence>
<accession>A0A0S6W5J6</accession>
<dbReference type="AlphaFoldDB" id="A0A0S6W5J6"/>
<dbReference type="Pfam" id="PF06868">
    <property type="entry name" value="DUF1257"/>
    <property type="match status" value="1"/>
</dbReference>
<proteinExistence type="predicted"/>
<protein>
    <recommendedName>
        <fullName evidence="3">DUF1257 domain-containing protein</fullName>
    </recommendedName>
</protein>
<dbReference type="HOGENOM" id="CLU_145470_1_1_0"/>
<keyword evidence="2" id="KW-1185">Reference proteome</keyword>
<dbReference type="PANTHER" id="PTHR39638:SF2">
    <property type="entry name" value="YCF35"/>
    <property type="match status" value="1"/>
</dbReference>
<dbReference type="Proteomes" id="UP000030661">
    <property type="component" value="Unassembled WGS sequence"/>
</dbReference>
<reference evidence="1" key="1">
    <citation type="journal article" date="2015" name="PeerJ">
        <title>First genomic representation of candidate bacterial phylum KSB3 points to enhanced environmental sensing as a trigger of wastewater bulking.</title>
        <authorList>
            <person name="Sekiguchi Y."/>
            <person name="Ohashi A."/>
            <person name="Parks D.H."/>
            <person name="Yamauchi T."/>
            <person name="Tyson G.W."/>
            <person name="Hugenholtz P."/>
        </authorList>
    </citation>
    <scope>NUCLEOTIDE SEQUENCE [LARGE SCALE GENOMIC DNA]</scope>
</reference>
<dbReference type="InterPro" id="IPR009666">
    <property type="entry name" value="Uncharacterised_Ycf35"/>
</dbReference>
<evidence type="ECO:0000313" key="2">
    <source>
        <dbReference type="Proteomes" id="UP000030661"/>
    </source>
</evidence>
<dbReference type="EMBL" id="DF820463">
    <property type="protein sequence ID" value="GAK54871.1"/>
    <property type="molecule type" value="Genomic_DNA"/>
</dbReference>
<evidence type="ECO:0008006" key="3">
    <source>
        <dbReference type="Google" id="ProtNLM"/>
    </source>
</evidence>
<gene>
    <name evidence="1" type="ORF">U27_01702</name>
</gene>
<dbReference type="STRING" id="1499967.U27_01702"/>
<dbReference type="PANTHER" id="PTHR39638">
    <property type="entry name" value="YCF35"/>
    <property type="match status" value="1"/>
</dbReference>